<dbReference type="SUPFAM" id="SSF58104">
    <property type="entry name" value="Methyl-accepting chemotaxis protein (MCP) signaling domain"/>
    <property type="match status" value="1"/>
</dbReference>
<evidence type="ECO:0000313" key="11">
    <source>
        <dbReference type="Proteomes" id="UP000288024"/>
    </source>
</evidence>
<dbReference type="PANTHER" id="PTHR32089:SF112">
    <property type="entry name" value="LYSOZYME-LIKE PROTEIN-RELATED"/>
    <property type="match status" value="1"/>
</dbReference>
<comment type="similarity">
    <text evidence="5">Belongs to the methyl-accepting chemotaxis (MCP) protein family.</text>
</comment>
<feature type="transmembrane region" description="Helical" evidence="7">
    <location>
        <begin position="307"/>
        <end position="325"/>
    </location>
</feature>
<comment type="subcellular location">
    <subcellularLocation>
        <location evidence="1">Cell membrane</location>
    </subcellularLocation>
</comment>
<evidence type="ECO:0000256" key="3">
    <source>
        <dbReference type="ARBA" id="ARBA00023136"/>
    </source>
</evidence>
<dbReference type="AlphaFoldDB" id="A0A3S2X5P8"/>
<dbReference type="CDD" id="cd11386">
    <property type="entry name" value="MCP_signal"/>
    <property type="match status" value="1"/>
</dbReference>
<dbReference type="InterPro" id="IPR004089">
    <property type="entry name" value="MCPsignal_dom"/>
</dbReference>
<dbReference type="Pfam" id="PF00672">
    <property type="entry name" value="HAMP"/>
    <property type="match status" value="1"/>
</dbReference>
<keyword evidence="7" id="KW-1133">Transmembrane helix</keyword>
<feature type="transmembrane region" description="Helical" evidence="7">
    <location>
        <begin position="7"/>
        <end position="28"/>
    </location>
</feature>
<dbReference type="PROSITE" id="PS50885">
    <property type="entry name" value="HAMP"/>
    <property type="match status" value="1"/>
</dbReference>
<evidence type="ECO:0000256" key="6">
    <source>
        <dbReference type="PROSITE-ProRule" id="PRU00284"/>
    </source>
</evidence>
<keyword evidence="2" id="KW-1003">Cell membrane</keyword>
<evidence type="ECO:0000256" key="1">
    <source>
        <dbReference type="ARBA" id="ARBA00004236"/>
    </source>
</evidence>
<dbReference type="PROSITE" id="PS50111">
    <property type="entry name" value="CHEMOTAXIS_TRANSDUC_2"/>
    <property type="match status" value="1"/>
</dbReference>
<dbReference type="GO" id="GO:0007165">
    <property type="term" value="P:signal transduction"/>
    <property type="evidence" value="ECO:0007669"/>
    <property type="project" value="UniProtKB-KW"/>
</dbReference>
<protein>
    <submittedName>
        <fullName evidence="10">Methyl-accepting chemotaxis protein</fullName>
    </submittedName>
</protein>
<dbReference type="CDD" id="cd06225">
    <property type="entry name" value="HAMP"/>
    <property type="match status" value="1"/>
</dbReference>
<dbReference type="Gene3D" id="1.10.287.950">
    <property type="entry name" value="Methyl-accepting chemotaxis protein"/>
    <property type="match status" value="1"/>
</dbReference>
<evidence type="ECO:0000256" key="4">
    <source>
        <dbReference type="ARBA" id="ARBA00023224"/>
    </source>
</evidence>
<proteinExistence type="inferred from homology"/>
<accession>A0A3S2X5P8</accession>
<name>A0A3S2X5P8_9BACI</name>
<gene>
    <name evidence="10" type="ORF">EM808_23620</name>
</gene>
<keyword evidence="4 6" id="KW-0807">Transducer</keyword>
<dbReference type="RefSeq" id="WP_127741463.1">
    <property type="nucleotide sequence ID" value="NZ_CAJCKN010000143.1"/>
</dbReference>
<dbReference type="Proteomes" id="UP000288024">
    <property type="component" value="Unassembled WGS sequence"/>
</dbReference>
<evidence type="ECO:0000259" key="8">
    <source>
        <dbReference type="PROSITE" id="PS50111"/>
    </source>
</evidence>
<dbReference type="PANTHER" id="PTHR32089">
    <property type="entry name" value="METHYL-ACCEPTING CHEMOTAXIS PROTEIN MCPB"/>
    <property type="match status" value="1"/>
</dbReference>
<evidence type="ECO:0000256" key="2">
    <source>
        <dbReference type="ARBA" id="ARBA00022475"/>
    </source>
</evidence>
<dbReference type="SMART" id="SM00304">
    <property type="entry name" value="HAMP"/>
    <property type="match status" value="2"/>
</dbReference>
<evidence type="ECO:0000313" key="10">
    <source>
        <dbReference type="EMBL" id="RVT57741.1"/>
    </source>
</evidence>
<evidence type="ECO:0000259" key="9">
    <source>
        <dbReference type="PROSITE" id="PS50885"/>
    </source>
</evidence>
<dbReference type="InterPro" id="IPR003660">
    <property type="entry name" value="HAMP_dom"/>
</dbReference>
<dbReference type="EMBL" id="RZTZ01000015">
    <property type="protein sequence ID" value="RVT57741.1"/>
    <property type="molecule type" value="Genomic_DNA"/>
</dbReference>
<reference evidence="10 11" key="1">
    <citation type="submission" date="2019-01" db="EMBL/GenBank/DDBJ databases">
        <title>Bacillus sp. M5HDSG1-1, whole genome shotgun sequence.</title>
        <authorList>
            <person name="Tuo L."/>
        </authorList>
    </citation>
    <scope>NUCLEOTIDE SEQUENCE [LARGE SCALE GENOMIC DNA]</scope>
    <source>
        <strain evidence="10 11">M5HDSG1-1</strain>
    </source>
</reference>
<keyword evidence="3 7" id="KW-0472">Membrane</keyword>
<keyword evidence="11" id="KW-1185">Reference proteome</keyword>
<evidence type="ECO:0000256" key="5">
    <source>
        <dbReference type="ARBA" id="ARBA00029447"/>
    </source>
</evidence>
<dbReference type="GO" id="GO:0005886">
    <property type="term" value="C:plasma membrane"/>
    <property type="evidence" value="ECO:0007669"/>
    <property type="project" value="UniProtKB-SubCell"/>
</dbReference>
<feature type="domain" description="Methyl-accepting transducer" evidence="8">
    <location>
        <begin position="398"/>
        <end position="634"/>
    </location>
</feature>
<feature type="domain" description="HAMP" evidence="9">
    <location>
        <begin position="326"/>
        <end position="379"/>
    </location>
</feature>
<evidence type="ECO:0000256" key="7">
    <source>
        <dbReference type="SAM" id="Phobius"/>
    </source>
</evidence>
<dbReference type="SMART" id="SM00283">
    <property type="entry name" value="MA"/>
    <property type="match status" value="1"/>
</dbReference>
<organism evidence="10 11">
    <name type="scientific">Niallia taxi</name>
    <dbReference type="NCBI Taxonomy" id="2499688"/>
    <lineage>
        <taxon>Bacteria</taxon>
        <taxon>Bacillati</taxon>
        <taxon>Bacillota</taxon>
        <taxon>Bacilli</taxon>
        <taxon>Bacillales</taxon>
        <taxon>Bacillaceae</taxon>
        <taxon>Niallia</taxon>
    </lineage>
</organism>
<keyword evidence="7" id="KW-0812">Transmembrane</keyword>
<sequence length="684" mass="74150">MSLKNKMIGITSVIIIVLIAASSLLQFVETNKLKQNTELVIQQLESNSKKDVESKLTGLSTEISQHVMVLEQQLDESMANAAYTLQQIDAQRNVSNEDLKQIAKQTEMTDFLLTNDKGVFTHSTDKASIGFNLLTFDPNVKGLITGDMKMLEGPLTIKKENGEIFKFTSIPRLNGKGILEVGRNAEVFEDSLSKFIQQGNGVQSIYLISSSNVVLTESLKTGQESVLKKGSTTKDDTIKKVVDSKEPTLNMEDKKAEIYYPIIVDEEVRYVLLAQVDTTSYFQNAKIASGTLNDVQDSLTKTNITSIFLSLILSAVLIAALVYIIRRSLKPLDDINLQAQNIAQGDLQNEKVLIQSKDEIGELASSFGMMTENLRGVIHKVRAAAEQVAASSEELSAGTEEMNAASEHISATIHEVNHAMDKQVSELEETDKSVASMLNYVQHIAVSSDSVTKRSVEASAKAANGNKAIGTVETQMDRISKRVKESATVITELGSYSSEIGEISQVITAIADQTNLLALNAAIEAARAGEQGKGFAVVAEEVRHLAEQSSDSASKISGLIGRIQKETAKAVESMNDATAEVDGGIVVVKQTGEIFGEIETAVDEVSEQITSVSQSVKELNNGMEKIVQAINLVKQMAEQTDQGTQNVSAATEEQIASMQEISASAIGLSKMAEELMLVINKFKL</sequence>
<dbReference type="Gene3D" id="6.10.340.10">
    <property type="match status" value="1"/>
</dbReference>
<comment type="caution">
    <text evidence="10">The sequence shown here is derived from an EMBL/GenBank/DDBJ whole genome shotgun (WGS) entry which is preliminary data.</text>
</comment>
<dbReference type="Pfam" id="PF00015">
    <property type="entry name" value="MCPsignal"/>
    <property type="match status" value="1"/>
</dbReference>